<evidence type="ECO:0000256" key="1">
    <source>
        <dbReference type="SAM" id="MobiDB-lite"/>
    </source>
</evidence>
<dbReference type="Proteomes" id="UP000239480">
    <property type="component" value="Unassembled WGS sequence"/>
</dbReference>
<reference evidence="2 3" key="1">
    <citation type="submission" date="2018-03" db="EMBL/GenBank/DDBJ databases">
        <title>Genomic Encyclopedia of Archaeal and Bacterial Type Strains, Phase II (KMG-II): from individual species to whole genera.</title>
        <authorList>
            <person name="Goeker M."/>
        </authorList>
    </citation>
    <scope>NUCLEOTIDE SEQUENCE [LARGE SCALE GENOMIC DNA]</scope>
    <source>
        <strain evidence="2 3">DSM 29328</strain>
    </source>
</reference>
<keyword evidence="3" id="KW-1185">Reference proteome</keyword>
<proteinExistence type="predicted"/>
<protein>
    <submittedName>
        <fullName evidence="2">Uncharacterized protein</fullName>
    </submittedName>
</protein>
<evidence type="ECO:0000313" key="3">
    <source>
        <dbReference type="Proteomes" id="UP000239480"/>
    </source>
</evidence>
<feature type="region of interest" description="Disordered" evidence="1">
    <location>
        <begin position="89"/>
        <end position="117"/>
    </location>
</feature>
<dbReference type="EMBL" id="PVTD01000010">
    <property type="protein sequence ID" value="PRY21152.1"/>
    <property type="molecule type" value="Genomic_DNA"/>
</dbReference>
<comment type="caution">
    <text evidence="2">The sequence shown here is derived from an EMBL/GenBank/DDBJ whole genome shotgun (WGS) entry which is preliminary data.</text>
</comment>
<name>A0A2T0RJ52_9RHOB</name>
<dbReference type="RefSeq" id="WP_106206918.1">
    <property type="nucleotide sequence ID" value="NZ_PVTD01000010.1"/>
</dbReference>
<gene>
    <name evidence="2" type="ORF">CLV78_11025</name>
</gene>
<organism evidence="2 3">
    <name type="scientific">Aliiruegeria haliotis</name>
    <dbReference type="NCBI Taxonomy" id="1280846"/>
    <lineage>
        <taxon>Bacteria</taxon>
        <taxon>Pseudomonadati</taxon>
        <taxon>Pseudomonadota</taxon>
        <taxon>Alphaproteobacteria</taxon>
        <taxon>Rhodobacterales</taxon>
        <taxon>Roseobacteraceae</taxon>
        <taxon>Aliiruegeria</taxon>
    </lineage>
</organism>
<evidence type="ECO:0000313" key="2">
    <source>
        <dbReference type="EMBL" id="PRY21152.1"/>
    </source>
</evidence>
<accession>A0A2T0RJ52</accession>
<dbReference type="AlphaFoldDB" id="A0A2T0RJ52"/>
<dbReference type="OrthoDB" id="7658488at2"/>
<sequence>MSEFLPEAVRQELEQARKATKRRRTRMKVRTGGQEFTILRHWQGGFALDAQEAPGLRGLVDLYDHGKHVCQALIVATREEDGERVFEVKSSTSATDKAPAADFVHERPEPAGYLTRQ</sequence>